<comment type="caution">
    <text evidence="2">The sequence shown here is derived from an EMBL/GenBank/DDBJ whole genome shotgun (WGS) entry which is preliminary data.</text>
</comment>
<keyword evidence="3" id="KW-1185">Reference proteome</keyword>
<protein>
    <submittedName>
        <fullName evidence="2">Uncharacterized protein</fullName>
    </submittedName>
</protein>
<dbReference type="EMBL" id="JAVHJS010000009">
    <property type="protein sequence ID" value="KAK2848148.1"/>
    <property type="molecule type" value="Genomic_DNA"/>
</dbReference>
<evidence type="ECO:0000256" key="1">
    <source>
        <dbReference type="SAM" id="MobiDB-lite"/>
    </source>
</evidence>
<evidence type="ECO:0000313" key="2">
    <source>
        <dbReference type="EMBL" id="KAK2848148.1"/>
    </source>
</evidence>
<accession>A0AA88MYS4</accession>
<organism evidence="2 3">
    <name type="scientific">Tachysurus vachellii</name>
    <name type="common">Darkbarbel catfish</name>
    <name type="synonym">Pelteobagrus vachellii</name>
    <dbReference type="NCBI Taxonomy" id="175792"/>
    <lineage>
        <taxon>Eukaryota</taxon>
        <taxon>Metazoa</taxon>
        <taxon>Chordata</taxon>
        <taxon>Craniata</taxon>
        <taxon>Vertebrata</taxon>
        <taxon>Euteleostomi</taxon>
        <taxon>Actinopterygii</taxon>
        <taxon>Neopterygii</taxon>
        <taxon>Teleostei</taxon>
        <taxon>Ostariophysi</taxon>
        <taxon>Siluriformes</taxon>
        <taxon>Bagridae</taxon>
        <taxon>Tachysurus</taxon>
    </lineage>
</organism>
<name>A0AA88MYS4_TACVA</name>
<dbReference type="AlphaFoldDB" id="A0AA88MYS4"/>
<sequence length="80" mass="8694">MEDLAENKINMASAEDMPGQSDEQTCFSHPPLSEQDGPVPVRLRPSQALPRLAGLLTMSPSRLCGGRLCQAAEHPTTLRH</sequence>
<proteinExistence type="predicted"/>
<reference evidence="2" key="1">
    <citation type="submission" date="2023-08" db="EMBL/GenBank/DDBJ databases">
        <title>Pelteobagrus vachellii genome.</title>
        <authorList>
            <person name="Liu H."/>
        </authorList>
    </citation>
    <scope>NUCLEOTIDE SEQUENCE</scope>
    <source>
        <strain evidence="2">PRFRI_2022a</strain>
        <tissue evidence="2">Muscle</tissue>
    </source>
</reference>
<evidence type="ECO:0000313" key="3">
    <source>
        <dbReference type="Proteomes" id="UP001187315"/>
    </source>
</evidence>
<feature type="region of interest" description="Disordered" evidence="1">
    <location>
        <begin position="1"/>
        <end position="42"/>
    </location>
</feature>
<gene>
    <name evidence="2" type="ORF">Q7C36_009830</name>
</gene>
<dbReference type="Proteomes" id="UP001187315">
    <property type="component" value="Unassembled WGS sequence"/>
</dbReference>